<reference evidence="3" key="1">
    <citation type="journal article" date="2014" name="Nat. Genet.">
        <title>Genome of the human hookworm Necator americanus.</title>
        <authorList>
            <person name="Tang Y.T."/>
            <person name="Gao X."/>
            <person name="Rosa B.A."/>
            <person name="Abubucker S."/>
            <person name="Hallsworth-Pepin K."/>
            <person name="Martin J."/>
            <person name="Tyagi R."/>
            <person name="Heizer E."/>
            <person name="Zhang X."/>
            <person name="Bhonagiri-Palsikar V."/>
            <person name="Minx P."/>
            <person name="Warren W.C."/>
            <person name="Wang Q."/>
            <person name="Zhan B."/>
            <person name="Hotez P.J."/>
            <person name="Sternberg P.W."/>
            <person name="Dougall A."/>
            <person name="Gaze S.T."/>
            <person name="Mulvenna J."/>
            <person name="Sotillo J."/>
            <person name="Ranganathan S."/>
            <person name="Rabelo E.M."/>
            <person name="Wilson R.K."/>
            <person name="Felgner P.L."/>
            <person name="Bethony J."/>
            <person name="Hawdon J.M."/>
            <person name="Gasser R.B."/>
            <person name="Loukas A."/>
            <person name="Mitreva M."/>
        </authorList>
    </citation>
    <scope>NUCLEOTIDE SEQUENCE [LARGE SCALE GENOMIC DNA]</scope>
</reference>
<feature type="transmembrane region" description="Helical" evidence="1">
    <location>
        <begin position="133"/>
        <end position="161"/>
    </location>
</feature>
<dbReference type="Proteomes" id="UP000053676">
    <property type="component" value="Unassembled WGS sequence"/>
</dbReference>
<feature type="transmembrane region" description="Helical" evidence="1">
    <location>
        <begin position="196"/>
        <end position="220"/>
    </location>
</feature>
<accession>W2STS8</accession>
<dbReference type="InterPro" id="IPR039720">
    <property type="entry name" value="TMEM94"/>
</dbReference>
<evidence type="ECO:0000256" key="1">
    <source>
        <dbReference type="SAM" id="Phobius"/>
    </source>
</evidence>
<feature type="transmembrane region" description="Helical" evidence="1">
    <location>
        <begin position="92"/>
        <end position="112"/>
    </location>
</feature>
<proteinExistence type="predicted"/>
<dbReference type="KEGG" id="nai:NECAME_13685"/>
<dbReference type="OrthoDB" id="5867045at2759"/>
<keyword evidence="1" id="KW-0472">Membrane</keyword>
<feature type="non-terminal residue" evidence="2">
    <location>
        <position position="390"/>
    </location>
</feature>
<name>W2STS8_NECAM</name>
<evidence type="ECO:0000313" key="2">
    <source>
        <dbReference type="EMBL" id="ETN72903.1"/>
    </source>
</evidence>
<feature type="transmembrane region" description="Helical" evidence="1">
    <location>
        <begin position="332"/>
        <end position="351"/>
    </location>
</feature>
<feature type="transmembrane region" description="Helical" evidence="1">
    <location>
        <begin position="241"/>
        <end position="269"/>
    </location>
</feature>
<organism evidence="2 3">
    <name type="scientific">Necator americanus</name>
    <name type="common">Human hookworm</name>
    <dbReference type="NCBI Taxonomy" id="51031"/>
    <lineage>
        <taxon>Eukaryota</taxon>
        <taxon>Metazoa</taxon>
        <taxon>Ecdysozoa</taxon>
        <taxon>Nematoda</taxon>
        <taxon>Chromadorea</taxon>
        <taxon>Rhabditida</taxon>
        <taxon>Rhabditina</taxon>
        <taxon>Rhabditomorpha</taxon>
        <taxon>Strongyloidea</taxon>
        <taxon>Ancylostomatidae</taxon>
        <taxon>Bunostominae</taxon>
        <taxon>Necator</taxon>
    </lineage>
</organism>
<feature type="transmembrane region" description="Helical" evidence="1">
    <location>
        <begin position="61"/>
        <end position="86"/>
    </location>
</feature>
<dbReference type="PANTHER" id="PTHR13219:SF6">
    <property type="entry name" value="TRANSMEMBRANE PROTEIN 94"/>
    <property type="match status" value="1"/>
</dbReference>
<keyword evidence="3" id="KW-1185">Reference proteome</keyword>
<gene>
    <name evidence="2" type="ORF">NECAME_13685</name>
</gene>
<keyword evidence="1" id="KW-1133">Transmembrane helix</keyword>
<evidence type="ECO:0000313" key="3">
    <source>
        <dbReference type="Proteomes" id="UP000053676"/>
    </source>
</evidence>
<dbReference type="EMBL" id="KI662550">
    <property type="protein sequence ID" value="ETN72903.1"/>
    <property type="molecule type" value="Genomic_DNA"/>
</dbReference>
<keyword evidence="1" id="KW-0812">Transmembrane</keyword>
<feature type="transmembrane region" description="Helical" evidence="1">
    <location>
        <begin position="299"/>
        <end position="320"/>
    </location>
</feature>
<dbReference type="AlphaFoldDB" id="W2STS8"/>
<sequence>MPVGDWSCCVDPASDWRQIKEIADRLMSTASDFRLAYDRVAVIPRLIVACRHRLASVRGSLSFHLFASCMLSLSLLFTIISFLPLLFDYDQIFLTVFVQLPCLTVGSVFTPFHPKTNVIRISSKKSTDVQRQSISWAVINFLVGFLPTSLYLVVVFFFLLVGNATVACSFSDVVCSVATDRMSEVPLSTMAIRHIVGFHIFLTVFVQLPCLTVGSVFTPFHPKTNVIRISSKKSTDVQRQSISWAVINFLVGFLPTSLYLVVVFFFLLVSNATVACSFSDVVCSVATDRMSEVPLSTMAIRHIVGLHLALSLCVLSSAWVYPLSSIWNDKPFFCLPWTASCVVCLGSQILFSYVSGVPLHEALSLFSVSAIALWIAVIFTVNELLKLRTI</sequence>
<protein>
    <submittedName>
        <fullName evidence="2">Uncharacterized protein</fullName>
    </submittedName>
</protein>
<dbReference type="PANTHER" id="PTHR13219">
    <property type="entry name" value="TRANSMEMBRANE PROTEIN 94"/>
    <property type="match status" value="1"/>
</dbReference>
<feature type="transmembrane region" description="Helical" evidence="1">
    <location>
        <begin position="363"/>
        <end position="385"/>
    </location>
</feature>